<gene>
    <name evidence="2" type="ORF">CCMP2556_LOCUS23933</name>
</gene>
<sequence>LWCVIQQKKDRTDTPWHAAAMGQSCCFGREKALALAAPAAQATAPAREAAKASHPDVEEPPAKGAKQAPVAPPAASAAAEEKAQSEMGALVVETMNFLGMAQNSERFLWLLQHSNVTSLRHLECLSQDECLKLQLPWDLVAAVQKRLRVWKLEMQDEAELALEQGELHYQMEEPVNPLKNSTLVDKLHAVQAAGQESHPQVQYAPPLPGMVADDSHIQRIEVAFHHHADDPFEPPLIDVGDFLEARRLSREERARAYLQEARRNLPQQPAHICGGRCARACGHPENDDLRQFTCDVGHFYDVERLFWRIPRREGWWNDWHIEIEEPEELQTVNENEII</sequence>
<proteinExistence type="predicted"/>
<evidence type="ECO:0000313" key="2">
    <source>
        <dbReference type="EMBL" id="CAK9045961.1"/>
    </source>
</evidence>
<evidence type="ECO:0008006" key="4">
    <source>
        <dbReference type="Google" id="ProtNLM"/>
    </source>
</evidence>
<feature type="non-terminal residue" evidence="2">
    <location>
        <position position="1"/>
    </location>
</feature>
<organism evidence="2 3">
    <name type="scientific">Durusdinium trenchii</name>
    <dbReference type="NCBI Taxonomy" id="1381693"/>
    <lineage>
        <taxon>Eukaryota</taxon>
        <taxon>Sar</taxon>
        <taxon>Alveolata</taxon>
        <taxon>Dinophyceae</taxon>
        <taxon>Suessiales</taxon>
        <taxon>Symbiodiniaceae</taxon>
        <taxon>Durusdinium</taxon>
    </lineage>
</organism>
<feature type="compositionally biased region" description="Basic and acidic residues" evidence="1">
    <location>
        <begin position="48"/>
        <end position="61"/>
    </location>
</feature>
<comment type="caution">
    <text evidence="2">The sequence shown here is derived from an EMBL/GenBank/DDBJ whole genome shotgun (WGS) entry which is preliminary data.</text>
</comment>
<evidence type="ECO:0000313" key="3">
    <source>
        <dbReference type="Proteomes" id="UP001642484"/>
    </source>
</evidence>
<dbReference type="Proteomes" id="UP001642484">
    <property type="component" value="Unassembled WGS sequence"/>
</dbReference>
<reference evidence="2 3" key="1">
    <citation type="submission" date="2024-02" db="EMBL/GenBank/DDBJ databases">
        <authorList>
            <person name="Chen Y."/>
            <person name="Shah S."/>
            <person name="Dougan E. K."/>
            <person name="Thang M."/>
            <person name="Chan C."/>
        </authorList>
    </citation>
    <scope>NUCLEOTIDE SEQUENCE [LARGE SCALE GENOMIC DNA]</scope>
</reference>
<dbReference type="EMBL" id="CAXAMN010015546">
    <property type="protein sequence ID" value="CAK9045961.1"/>
    <property type="molecule type" value="Genomic_DNA"/>
</dbReference>
<feature type="compositionally biased region" description="Low complexity" evidence="1">
    <location>
        <begin position="62"/>
        <end position="78"/>
    </location>
</feature>
<protein>
    <recommendedName>
        <fullName evidence="4">SAM domain-containing protein</fullName>
    </recommendedName>
</protein>
<evidence type="ECO:0000256" key="1">
    <source>
        <dbReference type="SAM" id="MobiDB-lite"/>
    </source>
</evidence>
<keyword evidence="3" id="KW-1185">Reference proteome</keyword>
<name>A0ABP0M3B4_9DINO</name>
<feature type="region of interest" description="Disordered" evidence="1">
    <location>
        <begin position="45"/>
        <end position="81"/>
    </location>
</feature>
<accession>A0ABP0M3B4</accession>